<dbReference type="eggNOG" id="arCOG03896">
    <property type="taxonomic scope" value="Archaea"/>
</dbReference>
<dbReference type="Pfam" id="PF10967">
    <property type="entry name" value="DUF2769"/>
    <property type="match status" value="1"/>
</dbReference>
<name>D1YZK7_METPS</name>
<proteinExistence type="predicted"/>
<dbReference type="OrthoDB" id="71341at2157"/>
<keyword evidence="2" id="KW-1185">Reference proteome</keyword>
<dbReference type="AlphaFoldDB" id="D1YZK7"/>
<dbReference type="KEGG" id="mpd:MCP_1807"/>
<dbReference type="GeneID" id="8681697"/>
<evidence type="ECO:0008006" key="3">
    <source>
        <dbReference type="Google" id="ProtNLM"/>
    </source>
</evidence>
<evidence type="ECO:0000313" key="1">
    <source>
        <dbReference type="EMBL" id="BAI61879.1"/>
    </source>
</evidence>
<reference evidence="1 2" key="2">
    <citation type="journal article" date="2008" name="Int. J. Syst. Evol. Microbiol.">
        <title>Methanocella paludicola gen. nov., sp. nov., a methane-producing archaeon, the first isolate of the lineage 'Rice Cluster I', and proposal of the new archaeal order Methanocellales ord. nov.</title>
        <authorList>
            <person name="Sakai S."/>
            <person name="Imachi H."/>
            <person name="Hanada S."/>
            <person name="Ohashi A."/>
            <person name="Harada H."/>
            <person name="Kamagata Y."/>
        </authorList>
    </citation>
    <scope>NUCLEOTIDE SEQUENCE [LARGE SCALE GENOMIC DNA]</scope>
    <source>
        <strain evidence="2">DSM 17711 / JCM 13418 / NBRC 101707 / SANAE</strain>
    </source>
</reference>
<dbReference type="Proteomes" id="UP000001882">
    <property type="component" value="Chromosome"/>
</dbReference>
<dbReference type="InParanoid" id="D1YZK7"/>
<sequence length="72" mass="7950">MTTPPVNDENTSECICDGCPSYPGQGDKKQYCGHGKSPLKVNMEGCICPAGCPVYKKYKLKEMYYCVYGQAK</sequence>
<dbReference type="STRING" id="304371.MCP_1807"/>
<dbReference type="RefSeq" id="WP_012900557.1">
    <property type="nucleotide sequence ID" value="NC_013665.1"/>
</dbReference>
<accession>D1YZK7</accession>
<evidence type="ECO:0000313" key="2">
    <source>
        <dbReference type="Proteomes" id="UP000001882"/>
    </source>
</evidence>
<reference evidence="2" key="3">
    <citation type="journal article" date="2011" name="PLoS ONE">
        <title>Genome sequence of a mesophilic hydrogenotrophic methanogen Methanocella paludicola, the first cultivated representative of the order Methanocellales.</title>
        <authorList>
            <person name="Sakai S."/>
            <person name="Takaki Y."/>
            <person name="Shimamura S."/>
            <person name="Sekine M."/>
            <person name="Tajima T."/>
            <person name="Kosugi H."/>
            <person name="Ichikawa N."/>
            <person name="Tasumi E."/>
            <person name="Hiraki A.T."/>
            <person name="Shimizu A."/>
            <person name="Kato Y."/>
            <person name="Nishiko R."/>
            <person name="Mori K."/>
            <person name="Fujita N."/>
            <person name="Imachi H."/>
            <person name="Takai K."/>
        </authorList>
    </citation>
    <scope>NUCLEOTIDE SEQUENCE [LARGE SCALE GENOMIC DNA]</scope>
    <source>
        <strain evidence="2">DSM 17711 / JCM 13418 / NBRC 101707 / SANAE</strain>
    </source>
</reference>
<reference evidence="1 2" key="1">
    <citation type="journal article" date="2007" name="Appl. Environ. Microbiol.">
        <title>Isolation of key methanogens for global methane emission from rice paddy fields: a novel isolate affiliated with the clone cluster rice cluster I.</title>
        <authorList>
            <person name="Sakai S."/>
            <person name="Imachi H."/>
            <person name="Sekiguchi Y."/>
            <person name="Ohashi A."/>
            <person name="Harada H."/>
            <person name="Kamagata Y."/>
        </authorList>
    </citation>
    <scope>NUCLEOTIDE SEQUENCE [LARGE SCALE GENOMIC DNA]</scope>
    <source>
        <strain evidence="2">DSM 17711 / JCM 13418 / NBRC 101707 / SANAE</strain>
    </source>
</reference>
<organism evidence="1 2">
    <name type="scientific">Methanocella paludicola (strain DSM 17711 / JCM 13418 / NBRC 101707 / SANAE)</name>
    <dbReference type="NCBI Taxonomy" id="304371"/>
    <lineage>
        <taxon>Archaea</taxon>
        <taxon>Methanobacteriati</taxon>
        <taxon>Methanobacteriota</taxon>
        <taxon>Stenosarchaea group</taxon>
        <taxon>Methanomicrobia</taxon>
        <taxon>Methanocellales</taxon>
        <taxon>Methanocellaceae</taxon>
        <taxon>Methanocella</taxon>
    </lineage>
</organism>
<dbReference type="EMBL" id="AP011532">
    <property type="protein sequence ID" value="BAI61879.1"/>
    <property type="molecule type" value="Genomic_DNA"/>
</dbReference>
<protein>
    <recommendedName>
        <fullName evidence="3">DUF2769 domain-containing protein</fullName>
    </recommendedName>
</protein>
<dbReference type="InterPro" id="IPR020075">
    <property type="entry name" value="Uncharacterised_AF2234"/>
</dbReference>
<gene>
    <name evidence="1" type="ordered locus">MCP_1807</name>
</gene>